<gene>
    <name evidence="2" type="ORF">SAMN05443639_12573</name>
</gene>
<evidence type="ECO:0000313" key="3">
    <source>
        <dbReference type="Proteomes" id="UP000199181"/>
    </source>
</evidence>
<evidence type="ECO:0008006" key="4">
    <source>
        <dbReference type="Google" id="ProtNLM"/>
    </source>
</evidence>
<evidence type="ECO:0000256" key="1">
    <source>
        <dbReference type="SAM" id="SignalP"/>
    </source>
</evidence>
<keyword evidence="1" id="KW-0732">Signal</keyword>
<feature type="signal peptide" evidence="1">
    <location>
        <begin position="1"/>
        <end position="20"/>
    </location>
</feature>
<dbReference type="InterPro" id="IPR050228">
    <property type="entry name" value="Carboxylesterase_BioH"/>
</dbReference>
<dbReference type="InterPro" id="IPR029058">
    <property type="entry name" value="AB_hydrolase_fold"/>
</dbReference>
<name>A0A1I0LES8_9BACT</name>
<reference evidence="3" key="1">
    <citation type="submission" date="2016-10" db="EMBL/GenBank/DDBJ databases">
        <authorList>
            <person name="Varghese N."/>
            <person name="Submissions S."/>
        </authorList>
    </citation>
    <scope>NUCLEOTIDE SEQUENCE [LARGE SCALE GENOMIC DNA]</scope>
    <source>
        <strain evidence="3">DSM 16858</strain>
    </source>
</reference>
<dbReference type="SUPFAM" id="SSF53474">
    <property type="entry name" value="alpha/beta-Hydrolases"/>
    <property type="match status" value="1"/>
</dbReference>
<feature type="chain" id="PRO_5011577376" description="Alpha/beta hydrolase family protein" evidence="1">
    <location>
        <begin position="21"/>
        <end position="365"/>
    </location>
</feature>
<evidence type="ECO:0000313" key="2">
    <source>
        <dbReference type="EMBL" id="SEU38067.1"/>
    </source>
</evidence>
<accession>A0A1I0LES8</accession>
<dbReference type="EMBL" id="FOIJ01000025">
    <property type="protein sequence ID" value="SEU38067.1"/>
    <property type="molecule type" value="Genomic_DNA"/>
</dbReference>
<dbReference type="AlphaFoldDB" id="A0A1I0LES8"/>
<dbReference type="PANTHER" id="PTHR43194">
    <property type="entry name" value="HYDROLASE ALPHA/BETA FOLD FAMILY"/>
    <property type="match status" value="1"/>
</dbReference>
<keyword evidence="3" id="KW-1185">Reference proteome</keyword>
<dbReference type="RefSeq" id="WP_218151777.1">
    <property type="nucleotide sequence ID" value="NZ_FOIJ01000025.1"/>
</dbReference>
<dbReference type="Gene3D" id="3.40.50.1820">
    <property type="entry name" value="alpha/beta hydrolase"/>
    <property type="match status" value="1"/>
</dbReference>
<proteinExistence type="predicted"/>
<dbReference type="PROSITE" id="PS51257">
    <property type="entry name" value="PROKAR_LIPOPROTEIN"/>
    <property type="match status" value="1"/>
</dbReference>
<dbReference type="CDD" id="cd12810">
    <property type="entry name" value="Esterase_713_like-3"/>
    <property type="match status" value="1"/>
</dbReference>
<organism evidence="2 3">
    <name type="scientific">Stigmatella erecta</name>
    <dbReference type="NCBI Taxonomy" id="83460"/>
    <lineage>
        <taxon>Bacteria</taxon>
        <taxon>Pseudomonadati</taxon>
        <taxon>Myxococcota</taxon>
        <taxon>Myxococcia</taxon>
        <taxon>Myxococcales</taxon>
        <taxon>Cystobacterineae</taxon>
        <taxon>Archangiaceae</taxon>
        <taxon>Stigmatella</taxon>
    </lineage>
</organism>
<sequence>MKHRTALALITLALSASSCATTDGDHQPGPLLIQEQGSFAAGGTVITAPGTFDPIKQGSYNPAGPDSAGQTLHGDHVYASYEIPANARKLPLVFWHGHGQSAKTWESTPDGREGFQNLFLRRRFPVYLIDQPRRGRAARSTQPVTMTAAPDEQLWFGIFRLGLWPDFYPGVQFSSEPEALDQFFRQMVPNTGPYDAEVNSDAVSALFGRIGPGILVTHSQSGGLGWRTAIKNRNVRAIVSYEPGAGFAFPPGEVPELTMSTGVTVRGTEVPLPDFLQLTKIPIVMYYGDFIAEAPTPNPGQDQWRVTLAMARLFRDAVNRHGGDVTVVHLPELGVRGNTHFPMSDLNNVQIADLLSQFLKQKGLD</sequence>
<protein>
    <recommendedName>
        <fullName evidence="4">Alpha/beta hydrolase family protein</fullName>
    </recommendedName>
</protein>
<dbReference type="PANTHER" id="PTHR43194:SF4">
    <property type="entry name" value="AB HYDROLASE-1 DOMAIN-CONTAINING PROTEIN"/>
    <property type="match status" value="1"/>
</dbReference>
<dbReference type="Proteomes" id="UP000199181">
    <property type="component" value="Unassembled WGS sequence"/>
</dbReference>